<feature type="region of interest" description="Disordered" evidence="2">
    <location>
        <begin position="1"/>
        <end position="65"/>
    </location>
</feature>
<keyword evidence="4" id="KW-1185">Reference proteome</keyword>
<dbReference type="Proteomes" id="UP001165190">
    <property type="component" value="Unassembled WGS sequence"/>
</dbReference>
<comment type="caution">
    <text evidence="3">The sequence shown here is derived from an EMBL/GenBank/DDBJ whole genome shotgun (WGS) entry which is preliminary data.</text>
</comment>
<evidence type="ECO:0000313" key="3">
    <source>
        <dbReference type="EMBL" id="GMI70619.1"/>
    </source>
</evidence>
<reference evidence="3" key="1">
    <citation type="submission" date="2023-05" db="EMBL/GenBank/DDBJ databases">
        <title>Genome and transcriptome analyses reveal genes involved in the formation of fine ridges on petal epidermal cells in Hibiscus trionum.</title>
        <authorList>
            <person name="Koshimizu S."/>
            <person name="Masuda S."/>
            <person name="Ishii T."/>
            <person name="Shirasu K."/>
            <person name="Hoshino A."/>
            <person name="Arita M."/>
        </authorList>
    </citation>
    <scope>NUCLEOTIDE SEQUENCE</scope>
    <source>
        <strain evidence="3">Hamamatsu line</strain>
    </source>
</reference>
<evidence type="ECO:0000256" key="2">
    <source>
        <dbReference type="SAM" id="MobiDB-lite"/>
    </source>
</evidence>
<dbReference type="EMBL" id="BSYR01000009">
    <property type="protein sequence ID" value="GMI70619.1"/>
    <property type="molecule type" value="Genomic_DNA"/>
</dbReference>
<dbReference type="AlphaFoldDB" id="A0A9W7H3Y2"/>
<gene>
    <name evidence="3" type="ORF">HRI_000731200</name>
</gene>
<name>A0A9W7H3Y2_HIBTR</name>
<sequence>MAPQNSGEVQTGEGVTGRNGDKKRGSSKEKVAALDKRVASPEDSARKVEETRGDEESRSDLIKSIEGNIRDEMENLLGELYDKLDGRDNSLEVEIVSMKEEMKELKNELRIYQAALKSGMLAKVVAPKPKIDALRPSKFSGSRVAQDVDNFI</sequence>
<evidence type="ECO:0000256" key="1">
    <source>
        <dbReference type="SAM" id="Coils"/>
    </source>
</evidence>
<feature type="coiled-coil region" evidence="1">
    <location>
        <begin position="88"/>
        <end position="115"/>
    </location>
</feature>
<proteinExistence type="predicted"/>
<protein>
    <submittedName>
        <fullName evidence="3">Uncharacterized protein</fullName>
    </submittedName>
</protein>
<evidence type="ECO:0000313" key="4">
    <source>
        <dbReference type="Proteomes" id="UP001165190"/>
    </source>
</evidence>
<keyword evidence="1" id="KW-0175">Coiled coil</keyword>
<feature type="compositionally biased region" description="Basic and acidic residues" evidence="2">
    <location>
        <begin position="19"/>
        <end position="65"/>
    </location>
</feature>
<organism evidence="3 4">
    <name type="scientific">Hibiscus trionum</name>
    <name type="common">Flower of an hour</name>
    <dbReference type="NCBI Taxonomy" id="183268"/>
    <lineage>
        <taxon>Eukaryota</taxon>
        <taxon>Viridiplantae</taxon>
        <taxon>Streptophyta</taxon>
        <taxon>Embryophyta</taxon>
        <taxon>Tracheophyta</taxon>
        <taxon>Spermatophyta</taxon>
        <taxon>Magnoliopsida</taxon>
        <taxon>eudicotyledons</taxon>
        <taxon>Gunneridae</taxon>
        <taxon>Pentapetalae</taxon>
        <taxon>rosids</taxon>
        <taxon>malvids</taxon>
        <taxon>Malvales</taxon>
        <taxon>Malvaceae</taxon>
        <taxon>Malvoideae</taxon>
        <taxon>Hibiscus</taxon>
    </lineage>
</organism>
<accession>A0A9W7H3Y2</accession>